<proteinExistence type="predicted"/>
<feature type="transmembrane region" description="Helical" evidence="2">
    <location>
        <begin position="21"/>
        <end position="44"/>
    </location>
</feature>
<evidence type="ECO:0008006" key="5">
    <source>
        <dbReference type="Google" id="ProtNLM"/>
    </source>
</evidence>
<keyword evidence="2" id="KW-0472">Membrane</keyword>
<dbReference type="Proteomes" id="UP000799640">
    <property type="component" value="Unassembled WGS sequence"/>
</dbReference>
<sequence length="200" mass="22912">MESISQTRGRRKTRRRWLREFVRCFLSHVSLWSDLPAVPFFVLACISGLAGLRVWWLGGLSWDAGSGQRSEKALFCVCFGEKMMRKRARERTRYTDVERDMYIHISVVSVREKRRPSEGKRGEERQESDRAASNRPEAGRRVSSLQKAELAKKLAKQNQRTASRENSAICCHYCSNSFPFPFPIRISIFVLGAGKHSGLG</sequence>
<protein>
    <recommendedName>
        <fullName evidence="5">Transmembrane protein</fullName>
    </recommendedName>
</protein>
<keyword evidence="4" id="KW-1185">Reference proteome</keyword>
<feature type="region of interest" description="Disordered" evidence="1">
    <location>
        <begin position="113"/>
        <end position="142"/>
    </location>
</feature>
<feature type="compositionally biased region" description="Basic and acidic residues" evidence="1">
    <location>
        <begin position="115"/>
        <end position="140"/>
    </location>
</feature>
<reference evidence="3" key="1">
    <citation type="journal article" date="2020" name="Stud. Mycol.">
        <title>101 Dothideomycetes genomes: a test case for predicting lifestyles and emergence of pathogens.</title>
        <authorList>
            <person name="Haridas S."/>
            <person name="Albert R."/>
            <person name="Binder M."/>
            <person name="Bloem J."/>
            <person name="Labutti K."/>
            <person name="Salamov A."/>
            <person name="Andreopoulos B."/>
            <person name="Baker S."/>
            <person name="Barry K."/>
            <person name="Bills G."/>
            <person name="Bluhm B."/>
            <person name="Cannon C."/>
            <person name="Castanera R."/>
            <person name="Culley D."/>
            <person name="Daum C."/>
            <person name="Ezra D."/>
            <person name="Gonzalez J."/>
            <person name="Henrissat B."/>
            <person name="Kuo A."/>
            <person name="Liang C."/>
            <person name="Lipzen A."/>
            <person name="Lutzoni F."/>
            <person name="Magnuson J."/>
            <person name="Mondo S."/>
            <person name="Nolan M."/>
            <person name="Ohm R."/>
            <person name="Pangilinan J."/>
            <person name="Park H.-J."/>
            <person name="Ramirez L."/>
            <person name="Alfaro M."/>
            <person name="Sun H."/>
            <person name="Tritt A."/>
            <person name="Yoshinaga Y."/>
            <person name="Zwiers L.-H."/>
            <person name="Turgeon B."/>
            <person name="Goodwin S."/>
            <person name="Spatafora J."/>
            <person name="Crous P."/>
            <person name="Grigoriev I."/>
        </authorList>
    </citation>
    <scope>NUCLEOTIDE SEQUENCE</scope>
    <source>
        <strain evidence="3">CBS 262.69</strain>
    </source>
</reference>
<dbReference type="AlphaFoldDB" id="A0A6G1HXV0"/>
<name>A0A6G1HXV0_9PEZI</name>
<dbReference type="EMBL" id="ML996694">
    <property type="protein sequence ID" value="KAF2400731.1"/>
    <property type="molecule type" value="Genomic_DNA"/>
</dbReference>
<gene>
    <name evidence="3" type="ORF">EJ06DRAFT_403631</name>
</gene>
<accession>A0A6G1HXV0</accession>
<organism evidence="3 4">
    <name type="scientific">Trichodelitschia bisporula</name>
    <dbReference type="NCBI Taxonomy" id="703511"/>
    <lineage>
        <taxon>Eukaryota</taxon>
        <taxon>Fungi</taxon>
        <taxon>Dikarya</taxon>
        <taxon>Ascomycota</taxon>
        <taxon>Pezizomycotina</taxon>
        <taxon>Dothideomycetes</taxon>
        <taxon>Dothideomycetes incertae sedis</taxon>
        <taxon>Phaeotrichales</taxon>
        <taxon>Phaeotrichaceae</taxon>
        <taxon>Trichodelitschia</taxon>
    </lineage>
</organism>
<keyword evidence="2" id="KW-1133">Transmembrane helix</keyword>
<keyword evidence="2" id="KW-0812">Transmembrane</keyword>
<evidence type="ECO:0000256" key="1">
    <source>
        <dbReference type="SAM" id="MobiDB-lite"/>
    </source>
</evidence>
<evidence type="ECO:0000313" key="3">
    <source>
        <dbReference type="EMBL" id="KAF2400731.1"/>
    </source>
</evidence>
<evidence type="ECO:0000313" key="4">
    <source>
        <dbReference type="Proteomes" id="UP000799640"/>
    </source>
</evidence>
<evidence type="ECO:0000256" key="2">
    <source>
        <dbReference type="SAM" id="Phobius"/>
    </source>
</evidence>